<dbReference type="VEuPathDB" id="FungiDB:ASPFODRAFT_32273"/>
<accession>A0A1M3TLU8</accession>
<sequence>MLMDGWGLFLVGKTGTVIGRVKRTINQSINQSTGGIRGLQVNINGRKAAQQQVAARFLIDPVKITSSTPSSVIQGIHTVCVPHPFVLLVRIGCAPLFSCRPSPLGLAVHGGYHDSKYHYSFARFHHRPQVAPVNSTRPKKLAAPEGHRQRSAPQRGFPRLSLAVRESLLLGGYRRVDADLNESGQYYPFSGAAGQAITFHCFHPPRHTSLGTCCEGYVMEEEKGIASDNNGF</sequence>
<proteinExistence type="predicted"/>
<name>A0A1M3TLU8_ASPLC</name>
<organism evidence="2 3">
    <name type="scientific">Aspergillus luchuensis (strain CBS 106.47)</name>
    <dbReference type="NCBI Taxonomy" id="1137211"/>
    <lineage>
        <taxon>Eukaryota</taxon>
        <taxon>Fungi</taxon>
        <taxon>Dikarya</taxon>
        <taxon>Ascomycota</taxon>
        <taxon>Pezizomycotina</taxon>
        <taxon>Eurotiomycetes</taxon>
        <taxon>Eurotiomycetidae</taxon>
        <taxon>Eurotiales</taxon>
        <taxon>Aspergillaceae</taxon>
        <taxon>Aspergillus</taxon>
        <taxon>Aspergillus subgen. Circumdati</taxon>
    </lineage>
</organism>
<reference evidence="3" key="1">
    <citation type="journal article" date="2017" name="Genome Biol.">
        <title>Comparative genomics reveals high biological diversity and specific adaptations in the industrially and medically important fungal genus Aspergillus.</title>
        <authorList>
            <person name="de Vries R.P."/>
            <person name="Riley R."/>
            <person name="Wiebenga A."/>
            <person name="Aguilar-Osorio G."/>
            <person name="Amillis S."/>
            <person name="Uchima C.A."/>
            <person name="Anderluh G."/>
            <person name="Asadollahi M."/>
            <person name="Askin M."/>
            <person name="Barry K."/>
            <person name="Battaglia E."/>
            <person name="Bayram O."/>
            <person name="Benocci T."/>
            <person name="Braus-Stromeyer S.A."/>
            <person name="Caldana C."/>
            <person name="Canovas D."/>
            <person name="Cerqueira G.C."/>
            <person name="Chen F."/>
            <person name="Chen W."/>
            <person name="Choi C."/>
            <person name="Clum A."/>
            <person name="Dos Santos R.A."/>
            <person name="Damasio A.R."/>
            <person name="Diallinas G."/>
            <person name="Emri T."/>
            <person name="Fekete E."/>
            <person name="Flipphi M."/>
            <person name="Freyberg S."/>
            <person name="Gallo A."/>
            <person name="Gournas C."/>
            <person name="Habgood R."/>
            <person name="Hainaut M."/>
            <person name="Harispe M.L."/>
            <person name="Henrissat B."/>
            <person name="Hilden K.S."/>
            <person name="Hope R."/>
            <person name="Hossain A."/>
            <person name="Karabika E."/>
            <person name="Karaffa L."/>
            <person name="Karanyi Z."/>
            <person name="Krasevec N."/>
            <person name="Kuo A."/>
            <person name="Kusch H."/>
            <person name="LaButti K."/>
            <person name="Lagendijk E.L."/>
            <person name="Lapidus A."/>
            <person name="Levasseur A."/>
            <person name="Lindquist E."/>
            <person name="Lipzen A."/>
            <person name="Logrieco A.F."/>
            <person name="MacCabe A."/>
            <person name="Maekelae M.R."/>
            <person name="Malavazi I."/>
            <person name="Melin P."/>
            <person name="Meyer V."/>
            <person name="Mielnichuk N."/>
            <person name="Miskei M."/>
            <person name="Molnar A.P."/>
            <person name="Mule G."/>
            <person name="Ngan C.Y."/>
            <person name="Orejas M."/>
            <person name="Orosz E."/>
            <person name="Ouedraogo J.P."/>
            <person name="Overkamp K.M."/>
            <person name="Park H.-S."/>
            <person name="Perrone G."/>
            <person name="Piumi F."/>
            <person name="Punt P.J."/>
            <person name="Ram A.F."/>
            <person name="Ramon A."/>
            <person name="Rauscher S."/>
            <person name="Record E."/>
            <person name="Riano-Pachon D.M."/>
            <person name="Robert V."/>
            <person name="Roehrig J."/>
            <person name="Ruller R."/>
            <person name="Salamov A."/>
            <person name="Salih N.S."/>
            <person name="Samson R.A."/>
            <person name="Sandor E."/>
            <person name="Sanguinetti M."/>
            <person name="Schuetze T."/>
            <person name="Sepcic K."/>
            <person name="Shelest E."/>
            <person name="Sherlock G."/>
            <person name="Sophianopoulou V."/>
            <person name="Squina F.M."/>
            <person name="Sun H."/>
            <person name="Susca A."/>
            <person name="Todd R.B."/>
            <person name="Tsang A."/>
            <person name="Unkles S.E."/>
            <person name="van de Wiele N."/>
            <person name="van Rossen-Uffink D."/>
            <person name="Oliveira J.V."/>
            <person name="Vesth T.C."/>
            <person name="Visser J."/>
            <person name="Yu J.-H."/>
            <person name="Zhou M."/>
            <person name="Andersen M.R."/>
            <person name="Archer D.B."/>
            <person name="Baker S.E."/>
            <person name="Benoit I."/>
            <person name="Brakhage A.A."/>
            <person name="Braus G.H."/>
            <person name="Fischer R."/>
            <person name="Frisvad J.C."/>
            <person name="Goldman G.H."/>
            <person name="Houbraken J."/>
            <person name="Oakley B."/>
            <person name="Pocsi I."/>
            <person name="Scazzocchio C."/>
            <person name="Seiboth B."/>
            <person name="vanKuyk P.A."/>
            <person name="Wortman J."/>
            <person name="Dyer P.S."/>
            <person name="Grigoriev I.V."/>
        </authorList>
    </citation>
    <scope>NUCLEOTIDE SEQUENCE [LARGE SCALE GENOMIC DNA]</scope>
    <source>
        <strain evidence="3">CBS 106.47</strain>
    </source>
</reference>
<gene>
    <name evidence="2" type="ORF">ASPFODRAFT_32273</name>
</gene>
<dbReference type="EMBL" id="KV878240">
    <property type="protein sequence ID" value="OJZ87616.1"/>
    <property type="molecule type" value="Genomic_DNA"/>
</dbReference>
<evidence type="ECO:0000313" key="2">
    <source>
        <dbReference type="EMBL" id="OJZ87616.1"/>
    </source>
</evidence>
<dbReference type="Proteomes" id="UP000184063">
    <property type="component" value="Unassembled WGS sequence"/>
</dbReference>
<evidence type="ECO:0000256" key="1">
    <source>
        <dbReference type="SAM" id="MobiDB-lite"/>
    </source>
</evidence>
<feature type="region of interest" description="Disordered" evidence="1">
    <location>
        <begin position="132"/>
        <end position="155"/>
    </location>
</feature>
<dbReference type="AlphaFoldDB" id="A0A1M3TLU8"/>
<dbReference type="OrthoDB" id="10505151at2759"/>
<evidence type="ECO:0000313" key="3">
    <source>
        <dbReference type="Proteomes" id="UP000184063"/>
    </source>
</evidence>
<protein>
    <submittedName>
        <fullName evidence="2">Uncharacterized protein</fullName>
    </submittedName>
</protein>